<dbReference type="OrthoDB" id="9812991at2"/>
<gene>
    <name evidence="3" type="ORF">ERS852520_02051</name>
</gene>
<dbReference type="CDD" id="cd03401">
    <property type="entry name" value="SPFH_prohibitin"/>
    <property type="match status" value="1"/>
</dbReference>
<accession>A0A174QK12</accession>
<dbReference type="Gene3D" id="3.30.479.30">
    <property type="entry name" value="Band 7 domain"/>
    <property type="match status" value="1"/>
</dbReference>
<evidence type="ECO:0000259" key="2">
    <source>
        <dbReference type="SMART" id="SM00244"/>
    </source>
</evidence>
<dbReference type="InterPro" id="IPR001107">
    <property type="entry name" value="Band_7"/>
</dbReference>
<evidence type="ECO:0000313" key="3">
    <source>
        <dbReference type="EMBL" id="CUP73594.1"/>
    </source>
</evidence>
<keyword evidence="1" id="KW-0472">Membrane</keyword>
<dbReference type="RefSeq" id="WP_055160734.1">
    <property type="nucleotide sequence ID" value="NZ_CZAU01000020.1"/>
</dbReference>
<reference evidence="3 4" key="1">
    <citation type="submission" date="2015-09" db="EMBL/GenBank/DDBJ databases">
        <authorList>
            <consortium name="Pathogen Informatics"/>
        </authorList>
    </citation>
    <scope>NUCLEOTIDE SEQUENCE [LARGE SCALE GENOMIC DNA]</scope>
    <source>
        <strain evidence="3 4">2789STDY5834908</strain>
    </source>
</reference>
<evidence type="ECO:0000313" key="4">
    <source>
        <dbReference type="Proteomes" id="UP000095564"/>
    </source>
</evidence>
<feature type="domain" description="Band 7" evidence="2">
    <location>
        <begin position="51"/>
        <end position="216"/>
    </location>
</feature>
<dbReference type="Proteomes" id="UP000095564">
    <property type="component" value="Unassembled WGS sequence"/>
</dbReference>
<organism evidence="3 4">
    <name type="scientific">Anaerostipes hadrus</name>
    <dbReference type="NCBI Taxonomy" id="649756"/>
    <lineage>
        <taxon>Bacteria</taxon>
        <taxon>Bacillati</taxon>
        <taxon>Bacillota</taxon>
        <taxon>Clostridia</taxon>
        <taxon>Lachnospirales</taxon>
        <taxon>Lachnospiraceae</taxon>
        <taxon>Anaerostipes</taxon>
    </lineage>
</organism>
<feature type="transmembrane region" description="Helical" evidence="1">
    <location>
        <begin position="6"/>
        <end position="25"/>
    </location>
</feature>
<evidence type="ECO:0000256" key="1">
    <source>
        <dbReference type="SAM" id="Phobius"/>
    </source>
</evidence>
<feature type="transmembrane region" description="Helical" evidence="1">
    <location>
        <begin position="37"/>
        <end position="56"/>
    </location>
</feature>
<dbReference type="InterPro" id="IPR036013">
    <property type="entry name" value="Band_7/SPFH_dom_sf"/>
</dbReference>
<dbReference type="EMBL" id="CZAU01000020">
    <property type="protein sequence ID" value="CUP73594.1"/>
    <property type="molecule type" value="Genomic_DNA"/>
</dbReference>
<protein>
    <submittedName>
        <fullName evidence="3">HflK protein</fullName>
    </submittedName>
</protein>
<dbReference type="InterPro" id="IPR000163">
    <property type="entry name" value="Prohibitin"/>
</dbReference>
<keyword evidence="1" id="KW-0812">Transmembrane</keyword>
<dbReference type="PANTHER" id="PTHR23222:SF0">
    <property type="entry name" value="PROHIBITIN 1"/>
    <property type="match status" value="1"/>
</dbReference>
<keyword evidence="1" id="KW-1133">Transmembrane helix</keyword>
<dbReference type="SUPFAM" id="SSF117892">
    <property type="entry name" value="Band 7/SPFH domain"/>
    <property type="match status" value="1"/>
</dbReference>
<dbReference type="Pfam" id="PF01145">
    <property type="entry name" value="Band_7"/>
    <property type="match status" value="1"/>
</dbReference>
<dbReference type="AlphaFoldDB" id="A0A174QK12"/>
<sequence length="292" mass="32624">MNIFVILFRVLMIIVAAALIIIGCFDENGIRKSKKIALLGIVPLAMFVISLCIVYVPSNNVGIRWSAFGGTSNKTLNEGIAIKSPIDKVFLIPTTVEERTIKKVNVQTKDAQFVTSEVNVKFKVNQKDAFKVYKRYTTLDNLKQNIISNYAQKSIETVVTQYNVIDVLGAQKNEVYTMATKDLQQMLKSEGVELIQLTIKDMNAGDEIEKAIADEAVAKKRVETAEQNRLKAKKDAETKVINAKAEADANKILEKQMTNKILAQQWIKKWNGEVPKVSGDNKSMINIGDLIK</sequence>
<name>A0A174QK12_ANAHA</name>
<proteinExistence type="predicted"/>
<dbReference type="PANTHER" id="PTHR23222">
    <property type="entry name" value="PROHIBITIN"/>
    <property type="match status" value="1"/>
</dbReference>
<dbReference type="SMART" id="SM00244">
    <property type="entry name" value="PHB"/>
    <property type="match status" value="1"/>
</dbReference>
<dbReference type="GO" id="GO:0016020">
    <property type="term" value="C:membrane"/>
    <property type="evidence" value="ECO:0007669"/>
    <property type="project" value="InterPro"/>
</dbReference>